<feature type="chain" id="PRO_5028393823" evidence="10">
    <location>
        <begin position="29"/>
        <end position="688"/>
    </location>
</feature>
<keyword evidence="2 8" id="KW-0813">Transport</keyword>
<evidence type="ECO:0000256" key="1">
    <source>
        <dbReference type="ARBA" id="ARBA00004571"/>
    </source>
</evidence>
<dbReference type="Gene3D" id="2.40.170.20">
    <property type="entry name" value="TonB-dependent receptor, beta-barrel domain"/>
    <property type="match status" value="1"/>
</dbReference>
<evidence type="ECO:0000256" key="5">
    <source>
        <dbReference type="ARBA" id="ARBA00023077"/>
    </source>
</evidence>
<dbReference type="GO" id="GO:0009279">
    <property type="term" value="C:cell outer membrane"/>
    <property type="evidence" value="ECO:0007669"/>
    <property type="project" value="UniProtKB-SubCell"/>
</dbReference>
<evidence type="ECO:0000259" key="11">
    <source>
        <dbReference type="Pfam" id="PF00593"/>
    </source>
</evidence>
<accession>A0A7C3C1Z4</accession>
<dbReference type="GO" id="GO:0015344">
    <property type="term" value="F:siderophore uptake transmembrane transporter activity"/>
    <property type="evidence" value="ECO:0007669"/>
    <property type="project" value="TreeGrafter"/>
</dbReference>
<dbReference type="Gene3D" id="2.170.130.10">
    <property type="entry name" value="TonB-dependent receptor, plug domain"/>
    <property type="match status" value="1"/>
</dbReference>
<evidence type="ECO:0000256" key="4">
    <source>
        <dbReference type="ARBA" id="ARBA00022692"/>
    </source>
</evidence>
<dbReference type="GO" id="GO:0044718">
    <property type="term" value="P:siderophore transmembrane transport"/>
    <property type="evidence" value="ECO:0007669"/>
    <property type="project" value="TreeGrafter"/>
</dbReference>
<comment type="subcellular location">
    <subcellularLocation>
        <location evidence="1 8">Cell outer membrane</location>
        <topology evidence="1 8">Multi-pass membrane protein</topology>
    </subcellularLocation>
</comment>
<evidence type="ECO:0000256" key="8">
    <source>
        <dbReference type="PROSITE-ProRule" id="PRU01360"/>
    </source>
</evidence>
<dbReference type="InterPro" id="IPR037066">
    <property type="entry name" value="Plug_dom_sf"/>
</dbReference>
<keyword evidence="13" id="KW-0675">Receptor</keyword>
<comment type="caution">
    <text evidence="13">The sequence shown here is derived from an EMBL/GenBank/DDBJ whole genome shotgun (WGS) entry which is preliminary data.</text>
</comment>
<dbReference type="InterPro" id="IPR012910">
    <property type="entry name" value="Plug_dom"/>
</dbReference>
<keyword evidence="6 8" id="KW-0472">Membrane</keyword>
<keyword evidence="5 9" id="KW-0798">TonB box</keyword>
<evidence type="ECO:0000256" key="9">
    <source>
        <dbReference type="RuleBase" id="RU003357"/>
    </source>
</evidence>
<feature type="domain" description="TonB-dependent receptor plug" evidence="12">
    <location>
        <begin position="57"/>
        <end position="160"/>
    </location>
</feature>
<dbReference type="Pfam" id="PF00593">
    <property type="entry name" value="TonB_dep_Rec_b-barrel"/>
    <property type="match status" value="1"/>
</dbReference>
<evidence type="ECO:0000256" key="6">
    <source>
        <dbReference type="ARBA" id="ARBA00023136"/>
    </source>
</evidence>
<dbReference type="EMBL" id="DRMN01000395">
    <property type="protein sequence ID" value="HFB55482.1"/>
    <property type="molecule type" value="Genomic_DNA"/>
</dbReference>
<keyword evidence="7 8" id="KW-0998">Cell outer membrane</keyword>
<reference evidence="13" key="1">
    <citation type="journal article" date="2020" name="mSystems">
        <title>Genome- and Community-Level Interaction Insights into Carbon Utilization and Element Cycling Functions of Hydrothermarchaeota in Hydrothermal Sediment.</title>
        <authorList>
            <person name="Zhou Z."/>
            <person name="Liu Y."/>
            <person name="Xu W."/>
            <person name="Pan J."/>
            <person name="Luo Z.H."/>
            <person name="Li M."/>
        </authorList>
    </citation>
    <scope>NUCLEOTIDE SEQUENCE [LARGE SCALE GENOMIC DNA]</scope>
    <source>
        <strain evidence="13">HyVt-489</strain>
    </source>
</reference>
<feature type="domain" description="TonB-dependent receptor-like beta-barrel" evidence="11">
    <location>
        <begin position="288"/>
        <end position="657"/>
    </location>
</feature>
<dbReference type="SUPFAM" id="SSF56935">
    <property type="entry name" value="Porins"/>
    <property type="match status" value="1"/>
</dbReference>
<evidence type="ECO:0000256" key="2">
    <source>
        <dbReference type="ARBA" id="ARBA00022448"/>
    </source>
</evidence>
<dbReference type="AlphaFoldDB" id="A0A7C3C1Z4"/>
<dbReference type="Pfam" id="PF07715">
    <property type="entry name" value="Plug"/>
    <property type="match status" value="1"/>
</dbReference>
<evidence type="ECO:0000256" key="7">
    <source>
        <dbReference type="ARBA" id="ARBA00023237"/>
    </source>
</evidence>
<name>A0A7C3C1Z4_9PROT</name>
<gene>
    <name evidence="13" type="ORF">ENJ46_06110</name>
</gene>
<evidence type="ECO:0000259" key="12">
    <source>
        <dbReference type="Pfam" id="PF07715"/>
    </source>
</evidence>
<keyword evidence="10" id="KW-0732">Signal</keyword>
<keyword evidence="4 8" id="KW-0812">Transmembrane</keyword>
<dbReference type="InterPro" id="IPR036942">
    <property type="entry name" value="Beta-barrel_TonB_sf"/>
</dbReference>
<proteinExistence type="inferred from homology"/>
<organism evidence="13">
    <name type="scientific">Hellea balneolensis</name>
    <dbReference type="NCBI Taxonomy" id="287478"/>
    <lineage>
        <taxon>Bacteria</taxon>
        <taxon>Pseudomonadati</taxon>
        <taxon>Pseudomonadota</taxon>
        <taxon>Alphaproteobacteria</taxon>
        <taxon>Maricaulales</taxon>
        <taxon>Robiginitomaculaceae</taxon>
        <taxon>Hellea</taxon>
    </lineage>
</organism>
<dbReference type="PANTHER" id="PTHR30069:SF40">
    <property type="entry name" value="TONB-DEPENDENT RECEPTOR NMB0964-RELATED"/>
    <property type="match status" value="1"/>
</dbReference>
<evidence type="ECO:0000313" key="13">
    <source>
        <dbReference type="EMBL" id="HFB55482.1"/>
    </source>
</evidence>
<dbReference type="PANTHER" id="PTHR30069">
    <property type="entry name" value="TONB-DEPENDENT OUTER MEMBRANE RECEPTOR"/>
    <property type="match status" value="1"/>
</dbReference>
<sequence>MSISHTRALLLGCALLSVGQNLSFDAYAQSAQTSDDTHVIRDEIIVTGSPFRAKTSENLAGVSVLTSEELLQRMSGSLGETLKFEPGISSSFFGPGASRPVIRGQGGLRVLILDNGISSIDASSASPDHAAAVEPAMAERIEVIRGAGLLRYGSAASGGVINVIDGRIPDKVPANKISGAARVSASSVDRSFEQAAGVDMHVSKLGKGDVVAHVEISHRKTKDYDIPKFSRSQALRTQDPLPVGQEETDRLSNSATKATSVAGGISYIGEHAFIGGAIKDLNSTYGVPGGEGSTIRLDQTRFDANANWEFLDGPLESLNISGGVADYTHSEFEASGDVGTIFTNEGWEARVEIVQSEIGIWHGAHGVQLKKRDFAALGDEAFVPPTTTREFGLFSFHEFDFGDVHLEAAGRYEHTKHTNDTAGIVQSYDGYSLSAGLDYHIFANTKLGGTVFRTERSPTSEELFSNGPHLATNQFERSDITLGKEVARGVEASLRYTDGDNQLTLNGFYTDYQDYVFEANTGGIIILDGGDELPEFVFTPADAVFKGFELQGKKHMGTISGFDIHTDASLEYVKATISGTTTNILSNRLPRIPPLGYSFGLDADRDRWGFRAELSHAVRKDALADGELPSDSYTLVNAFAHYDINDVMSVRVAVMNIGDRDARQHTSFLKEVVPLPGRNFRISLEALF</sequence>
<comment type="similarity">
    <text evidence="8 9">Belongs to the TonB-dependent receptor family.</text>
</comment>
<dbReference type="Proteomes" id="UP000886042">
    <property type="component" value="Unassembled WGS sequence"/>
</dbReference>
<dbReference type="InterPro" id="IPR000531">
    <property type="entry name" value="Beta-barrel_TonB"/>
</dbReference>
<protein>
    <submittedName>
        <fullName evidence="13">TonB-dependent receptor</fullName>
    </submittedName>
</protein>
<dbReference type="PROSITE" id="PS52016">
    <property type="entry name" value="TONB_DEPENDENT_REC_3"/>
    <property type="match status" value="1"/>
</dbReference>
<evidence type="ECO:0000256" key="10">
    <source>
        <dbReference type="SAM" id="SignalP"/>
    </source>
</evidence>
<keyword evidence="3 8" id="KW-1134">Transmembrane beta strand</keyword>
<feature type="signal peptide" evidence="10">
    <location>
        <begin position="1"/>
        <end position="28"/>
    </location>
</feature>
<dbReference type="InterPro" id="IPR039426">
    <property type="entry name" value="TonB-dep_rcpt-like"/>
</dbReference>
<evidence type="ECO:0000256" key="3">
    <source>
        <dbReference type="ARBA" id="ARBA00022452"/>
    </source>
</evidence>